<dbReference type="InterPro" id="IPR052945">
    <property type="entry name" value="Mitotic_Regulator"/>
</dbReference>
<evidence type="ECO:0000256" key="1">
    <source>
        <dbReference type="SAM" id="MobiDB-lite"/>
    </source>
</evidence>
<feature type="compositionally biased region" description="Basic and acidic residues" evidence="1">
    <location>
        <begin position="22"/>
        <end position="31"/>
    </location>
</feature>
<feature type="region of interest" description="Disordered" evidence="1">
    <location>
        <begin position="323"/>
        <end position="374"/>
    </location>
</feature>
<sequence>MANPAFKFHSPLDSLVRRTSARKAEPAEHPRSYAAQPEHPPPSPLLHGHFARNSTATASSSDNNSYLYSARISVDSRNVYQDPELEYRYYDDDSIYSNNTAPALRDSWQSTTSADTVRRGAYPLNPEGPSPARSRATSPQAPPSLSSLVPTVIVSSPTESQVLDRDSRPGRTPVVRPITSNFSRPVRPPISPEAEERKRRVLERNSRRTASPGGPHRESQGAQDQESRPPLVGGSVSLPTSTTRDRPTSPVTSIRSTHSRTRNPSPLREQVSQISPATQATSMTPDMSLKPSRGPTSTLNRPPSRSDSPASLYSTYSYYQLDSATPSPTGGSFHDAPLDPSAFTAQPRAAPTPPVSSSRTPTPQPRAPENRTPQTPQEYLQLGIQHHEANRLEEAAICFEKSAKEEGGCGVGMLMWGLTLRHGWGCEKNEKVGFKWLRRAAESAVEDLENARIGGAVDSAAVQTELVLAIYEVGQCFFQGWGVGKDQKMAVSYYTVAARLGDPDAQSDLAFCLANGKGCKKDRKEAAKWYRAAVAQGQSDIGLAWIYKEKFQ</sequence>
<dbReference type="OrthoDB" id="2148946at2759"/>
<dbReference type="PANTHER" id="PTHR43628">
    <property type="entry name" value="ACTIVATOR OF C KINASE PROTEIN 1-RELATED"/>
    <property type="match status" value="1"/>
</dbReference>
<dbReference type="EMBL" id="BRPK01000003">
    <property type="protein sequence ID" value="GLB36637.1"/>
    <property type="molecule type" value="Genomic_DNA"/>
</dbReference>
<comment type="caution">
    <text evidence="2">The sequence shown here is derived from an EMBL/GenBank/DDBJ whole genome shotgun (WGS) entry which is preliminary data.</text>
</comment>
<dbReference type="Gene3D" id="1.25.40.10">
    <property type="entry name" value="Tetratricopeptide repeat domain"/>
    <property type="match status" value="1"/>
</dbReference>
<dbReference type="SUPFAM" id="SSF81901">
    <property type="entry name" value="HCP-like"/>
    <property type="match status" value="1"/>
</dbReference>
<dbReference type="InterPro" id="IPR011990">
    <property type="entry name" value="TPR-like_helical_dom_sf"/>
</dbReference>
<keyword evidence="3" id="KW-1185">Reference proteome</keyword>
<dbReference type="Pfam" id="PF08238">
    <property type="entry name" value="Sel1"/>
    <property type="match status" value="3"/>
</dbReference>
<reference evidence="2" key="1">
    <citation type="submission" date="2022-07" db="EMBL/GenBank/DDBJ databases">
        <title>The genome of Lyophyllum shimeji provides insight into the initial evolution of ectomycorrhizal fungal genome.</title>
        <authorList>
            <person name="Kobayashi Y."/>
            <person name="Shibata T."/>
            <person name="Hirakawa H."/>
            <person name="Shigenobu S."/>
            <person name="Nishiyama T."/>
            <person name="Yamada A."/>
            <person name="Hasebe M."/>
            <person name="Kawaguchi M."/>
        </authorList>
    </citation>
    <scope>NUCLEOTIDE SEQUENCE</scope>
    <source>
        <strain evidence="2">AT787</strain>
    </source>
</reference>
<feature type="compositionally biased region" description="Polar residues" evidence="1">
    <location>
        <begin position="294"/>
        <end position="311"/>
    </location>
</feature>
<name>A0A9P3PI87_LYOSH</name>
<feature type="region of interest" description="Disordered" evidence="1">
    <location>
        <begin position="1"/>
        <end position="64"/>
    </location>
</feature>
<dbReference type="GO" id="GO:0032153">
    <property type="term" value="C:cell division site"/>
    <property type="evidence" value="ECO:0007669"/>
    <property type="project" value="TreeGrafter"/>
</dbReference>
<feature type="compositionally biased region" description="Polar residues" evidence="1">
    <location>
        <begin position="106"/>
        <end position="115"/>
    </location>
</feature>
<protein>
    <submittedName>
        <fullName evidence="2">Sel1-like repeats containing protein</fullName>
    </submittedName>
</protein>
<feature type="compositionally biased region" description="Low complexity" evidence="1">
    <location>
        <begin position="53"/>
        <end position="64"/>
    </location>
</feature>
<dbReference type="PANTHER" id="PTHR43628:SF1">
    <property type="entry name" value="CHITIN SYNTHASE REGULATORY FACTOR 2-RELATED"/>
    <property type="match status" value="1"/>
</dbReference>
<proteinExistence type="predicted"/>
<evidence type="ECO:0000313" key="2">
    <source>
        <dbReference type="EMBL" id="GLB36637.1"/>
    </source>
</evidence>
<accession>A0A9P3PI87</accession>
<feature type="compositionally biased region" description="Basic and acidic residues" evidence="1">
    <location>
        <begin position="194"/>
        <end position="206"/>
    </location>
</feature>
<feature type="compositionally biased region" description="Polar residues" evidence="1">
    <location>
        <begin position="270"/>
        <end position="285"/>
    </location>
</feature>
<dbReference type="Proteomes" id="UP001063166">
    <property type="component" value="Unassembled WGS sequence"/>
</dbReference>
<feature type="region of interest" description="Disordered" evidence="1">
    <location>
        <begin position="106"/>
        <end position="311"/>
    </location>
</feature>
<dbReference type="GO" id="GO:0010972">
    <property type="term" value="P:negative regulation of G2/M transition of mitotic cell cycle"/>
    <property type="evidence" value="ECO:0007669"/>
    <property type="project" value="TreeGrafter"/>
</dbReference>
<dbReference type="SMART" id="SM00671">
    <property type="entry name" value="SEL1"/>
    <property type="match status" value="3"/>
</dbReference>
<dbReference type="AlphaFoldDB" id="A0A9P3PI87"/>
<feature type="compositionally biased region" description="Polar residues" evidence="1">
    <location>
        <begin position="135"/>
        <end position="161"/>
    </location>
</feature>
<gene>
    <name evidence="2" type="ORF">LshimejAT787_0309240</name>
</gene>
<organism evidence="2 3">
    <name type="scientific">Lyophyllum shimeji</name>
    <name type="common">Hon-shimeji</name>
    <name type="synonym">Tricholoma shimeji</name>
    <dbReference type="NCBI Taxonomy" id="47721"/>
    <lineage>
        <taxon>Eukaryota</taxon>
        <taxon>Fungi</taxon>
        <taxon>Dikarya</taxon>
        <taxon>Basidiomycota</taxon>
        <taxon>Agaricomycotina</taxon>
        <taxon>Agaricomycetes</taxon>
        <taxon>Agaricomycetidae</taxon>
        <taxon>Agaricales</taxon>
        <taxon>Tricholomatineae</taxon>
        <taxon>Lyophyllaceae</taxon>
        <taxon>Lyophyllum</taxon>
    </lineage>
</organism>
<evidence type="ECO:0000313" key="3">
    <source>
        <dbReference type="Proteomes" id="UP001063166"/>
    </source>
</evidence>
<dbReference type="InterPro" id="IPR006597">
    <property type="entry name" value="Sel1-like"/>
</dbReference>